<dbReference type="Proteomes" id="UP000254040">
    <property type="component" value="Unassembled WGS sequence"/>
</dbReference>
<protein>
    <recommendedName>
        <fullName evidence="5">MoaD/ThiS family protein</fullName>
    </recommendedName>
</protein>
<gene>
    <name evidence="1" type="ORF">Lmor_0006</name>
    <name evidence="2" type="ORF">NCTC12239_03223</name>
</gene>
<dbReference type="InterPro" id="IPR012675">
    <property type="entry name" value="Beta-grasp_dom_sf"/>
</dbReference>
<dbReference type="EMBL" id="LNYN01000001">
    <property type="protein sequence ID" value="KTD39640.1"/>
    <property type="molecule type" value="Genomic_DNA"/>
</dbReference>
<reference evidence="2 4" key="2">
    <citation type="submission" date="2018-06" db="EMBL/GenBank/DDBJ databases">
        <authorList>
            <consortium name="Pathogen Informatics"/>
            <person name="Doyle S."/>
        </authorList>
    </citation>
    <scope>NUCLEOTIDE SEQUENCE [LARGE SCALE GENOMIC DNA]</scope>
    <source>
        <strain evidence="2 4">NCTC12239</strain>
    </source>
</reference>
<evidence type="ECO:0000313" key="2">
    <source>
        <dbReference type="EMBL" id="STY27545.1"/>
    </source>
</evidence>
<evidence type="ECO:0000313" key="4">
    <source>
        <dbReference type="Proteomes" id="UP000254040"/>
    </source>
</evidence>
<dbReference type="InterPro" id="IPR016155">
    <property type="entry name" value="Mopterin_synth/thiamin_S_b"/>
</dbReference>
<evidence type="ECO:0000313" key="1">
    <source>
        <dbReference type="EMBL" id="KTD39640.1"/>
    </source>
</evidence>
<dbReference type="EMBL" id="UGOG01000002">
    <property type="protein sequence ID" value="STY27545.1"/>
    <property type="molecule type" value="Genomic_DNA"/>
</dbReference>
<dbReference type="RefSeq" id="WP_028383838.1">
    <property type="nucleotide sequence ID" value="NZ_CAAAJG010000015.1"/>
</dbReference>
<keyword evidence="3" id="KW-1185">Reference proteome</keyword>
<proteinExistence type="predicted"/>
<dbReference type="STRING" id="39962.Lmor_0006"/>
<dbReference type="Proteomes" id="UP000054985">
    <property type="component" value="Unassembled WGS sequence"/>
</dbReference>
<reference evidence="1 3" key="1">
    <citation type="submission" date="2015-11" db="EMBL/GenBank/DDBJ databases">
        <title>Genomic analysis of 38 Legionella species identifies large and diverse effector repertoires.</title>
        <authorList>
            <person name="Burstein D."/>
            <person name="Amaro F."/>
            <person name="Zusman T."/>
            <person name="Lifshitz Z."/>
            <person name="Cohen O."/>
            <person name="Gilbert J.A."/>
            <person name="Pupko T."/>
            <person name="Shuman H.A."/>
            <person name="Segal G."/>
        </authorList>
    </citation>
    <scope>NUCLEOTIDE SEQUENCE [LARGE SCALE GENOMIC DNA]</scope>
    <source>
        <strain evidence="1 3">ATCC 43877</strain>
    </source>
</reference>
<name>A0A378LKM5_9GAMM</name>
<accession>A0A378LKM5</accession>
<organism evidence="2 4">
    <name type="scientific">Legionella moravica</name>
    <dbReference type="NCBI Taxonomy" id="39962"/>
    <lineage>
        <taxon>Bacteria</taxon>
        <taxon>Pseudomonadati</taxon>
        <taxon>Pseudomonadota</taxon>
        <taxon>Gammaproteobacteria</taxon>
        <taxon>Legionellales</taxon>
        <taxon>Legionellaceae</taxon>
        <taxon>Legionella</taxon>
    </lineage>
</organism>
<evidence type="ECO:0008006" key="5">
    <source>
        <dbReference type="Google" id="ProtNLM"/>
    </source>
</evidence>
<dbReference type="Gene3D" id="3.10.20.30">
    <property type="match status" value="1"/>
</dbReference>
<sequence length="83" mass="9490">MEVSVSFPGALNHLSNSFIVNDKIYWKELLSDVLKTKYKYLFEDDLPKDYILLYLNGIKIDTLNYIKLTDKDSLNILSAISGG</sequence>
<dbReference type="SUPFAM" id="SSF54285">
    <property type="entry name" value="MoaD/ThiS"/>
    <property type="match status" value="1"/>
</dbReference>
<evidence type="ECO:0000313" key="3">
    <source>
        <dbReference type="Proteomes" id="UP000054985"/>
    </source>
</evidence>
<dbReference type="AlphaFoldDB" id="A0A378LKM5"/>